<dbReference type="SUPFAM" id="SSF103473">
    <property type="entry name" value="MFS general substrate transporter"/>
    <property type="match status" value="1"/>
</dbReference>
<feature type="transmembrane region" description="Helical" evidence="6">
    <location>
        <begin position="142"/>
        <end position="163"/>
    </location>
</feature>
<evidence type="ECO:0000256" key="2">
    <source>
        <dbReference type="ARBA" id="ARBA00022692"/>
    </source>
</evidence>
<evidence type="ECO:0000256" key="5">
    <source>
        <dbReference type="SAM" id="MobiDB-lite"/>
    </source>
</evidence>
<dbReference type="InterPro" id="IPR020846">
    <property type="entry name" value="MFS_dom"/>
</dbReference>
<keyword evidence="2 6" id="KW-0812">Transmembrane</keyword>
<comment type="subcellular location">
    <subcellularLocation>
        <location evidence="1">Cell membrane</location>
        <topology evidence="1">Multi-pass membrane protein</topology>
    </subcellularLocation>
</comment>
<dbReference type="Gene3D" id="1.20.1720.10">
    <property type="entry name" value="Multidrug resistance protein D"/>
    <property type="match status" value="1"/>
</dbReference>
<feature type="transmembrane region" description="Helical" evidence="6">
    <location>
        <begin position="201"/>
        <end position="219"/>
    </location>
</feature>
<feature type="region of interest" description="Disordered" evidence="5">
    <location>
        <begin position="479"/>
        <end position="498"/>
    </location>
</feature>
<feature type="transmembrane region" description="Helical" evidence="6">
    <location>
        <begin position="299"/>
        <end position="321"/>
    </location>
</feature>
<feature type="transmembrane region" description="Helical" evidence="6">
    <location>
        <begin position="446"/>
        <end position="472"/>
    </location>
</feature>
<dbReference type="PANTHER" id="PTHR42718:SF42">
    <property type="entry name" value="EXPORT PROTEIN"/>
    <property type="match status" value="1"/>
</dbReference>
<dbReference type="RefSeq" id="WP_282767404.1">
    <property type="nucleotide sequence ID" value="NZ_JASCTH010000063.1"/>
</dbReference>
<feature type="transmembrane region" description="Helical" evidence="6">
    <location>
        <begin position="80"/>
        <end position="99"/>
    </location>
</feature>
<keyword evidence="9" id="KW-1185">Reference proteome</keyword>
<feature type="transmembrane region" description="Helical" evidence="6">
    <location>
        <begin position="50"/>
        <end position="68"/>
    </location>
</feature>
<dbReference type="CDD" id="cd17321">
    <property type="entry name" value="MFS_MMR_MDR_like"/>
    <property type="match status" value="1"/>
</dbReference>
<feature type="transmembrane region" description="Helical" evidence="6">
    <location>
        <begin position="328"/>
        <end position="347"/>
    </location>
</feature>
<evidence type="ECO:0000256" key="1">
    <source>
        <dbReference type="ARBA" id="ARBA00004651"/>
    </source>
</evidence>
<evidence type="ECO:0000313" key="9">
    <source>
        <dbReference type="Proteomes" id="UP001241758"/>
    </source>
</evidence>
<sequence>MSPPQSGHPRRWLILIVLCLSTLVLVVDNMALTVAVPSLAADLSASPQDIQWILESYMLVFAGLLLTAGSLSDRYGRRRVMLVGLVLFGAASLAATLVTGPEPLVAVRVVMGVGGALVMPSTLSILITVFTDANERRKAMAAWGAVAMLGMVGGPVLGGVLIASHGWESIFGINVPIAALAVVAALALMPESKGPATRPDPVGAVLSMVGMSALVWTVNELAHGVSWPALALTVAALTAFVIWELRTPFPMVPLTLFRDRDFAGGSLSLTLVQIGNGGLLLVLTQYLQFGLGYTPTQAGLAFIPMAIASLIFNGVGAGLGVRFGNRAVAVLGMVVMATGFGLLTVSSEGLATLVVAQFVLGAGGGLAMPSAVAALMGTIPTEQAGVGSALNDTIQQAGAALGVAALGSLATGSYAAAMPADAAEAARHSIAIAVADPSLADTARHAYGAAMSTAFAGAAAGVLAAAVLALLLMRGRRPAPPTPTAAAETGTPLVGATH</sequence>
<dbReference type="Proteomes" id="UP001241758">
    <property type="component" value="Unassembled WGS sequence"/>
</dbReference>
<gene>
    <name evidence="8" type="ORF">QLQ12_45965</name>
</gene>
<keyword evidence="3 6" id="KW-1133">Transmembrane helix</keyword>
<dbReference type="EMBL" id="JASCTH010000063">
    <property type="protein sequence ID" value="MDI6105941.1"/>
    <property type="molecule type" value="Genomic_DNA"/>
</dbReference>
<evidence type="ECO:0000313" key="8">
    <source>
        <dbReference type="EMBL" id="MDI6105941.1"/>
    </source>
</evidence>
<feature type="transmembrane region" description="Helical" evidence="6">
    <location>
        <begin position="225"/>
        <end position="245"/>
    </location>
</feature>
<dbReference type="InterPro" id="IPR036259">
    <property type="entry name" value="MFS_trans_sf"/>
</dbReference>
<proteinExistence type="predicted"/>
<evidence type="ECO:0000256" key="6">
    <source>
        <dbReference type="SAM" id="Phobius"/>
    </source>
</evidence>
<feature type="transmembrane region" description="Helical" evidence="6">
    <location>
        <begin position="353"/>
        <end position="376"/>
    </location>
</feature>
<protein>
    <submittedName>
        <fullName evidence="8">MFS transporter</fullName>
    </submittedName>
</protein>
<dbReference type="Pfam" id="PF07690">
    <property type="entry name" value="MFS_1"/>
    <property type="match status" value="2"/>
</dbReference>
<reference evidence="8 9" key="1">
    <citation type="submission" date="2023-05" db="EMBL/GenBank/DDBJ databases">
        <title>Actinoplanes sp. NEAU-A12 genome sequencing.</title>
        <authorList>
            <person name="Wang Z.-S."/>
        </authorList>
    </citation>
    <scope>NUCLEOTIDE SEQUENCE [LARGE SCALE GENOMIC DNA]</scope>
    <source>
        <strain evidence="8 9">NEAU-A12</strain>
    </source>
</reference>
<dbReference type="PROSITE" id="PS50850">
    <property type="entry name" value="MFS"/>
    <property type="match status" value="1"/>
</dbReference>
<feature type="domain" description="Major facilitator superfamily (MFS) profile" evidence="7">
    <location>
        <begin position="14"/>
        <end position="477"/>
    </location>
</feature>
<organism evidence="8 9">
    <name type="scientific">Actinoplanes sandaracinus</name>
    <dbReference type="NCBI Taxonomy" id="3045177"/>
    <lineage>
        <taxon>Bacteria</taxon>
        <taxon>Bacillati</taxon>
        <taxon>Actinomycetota</taxon>
        <taxon>Actinomycetes</taxon>
        <taxon>Micromonosporales</taxon>
        <taxon>Micromonosporaceae</taxon>
        <taxon>Actinoplanes</taxon>
    </lineage>
</organism>
<keyword evidence="4 6" id="KW-0472">Membrane</keyword>
<accession>A0ABT6X1N4</accession>
<feature type="transmembrane region" description="Helical" evidence="6">
    <location>
        <begin position="266"/>
        <end position="287"/>
    </location>
</feature>
<comment type="caution">
    <text evidence="8">The sequence shown here is derived from an EMBL/GenBank/DDBJ whole genome shotgun (WGS) entry which is preliminary data.</text>
</comment>
<feature type="transmembrane region" description="Helical" evidence="6">
    <location>
        <begin position="169"/>
        <end position="189"/>
    </location>
</feature>
<evidence type="ECO:0000256" key="4">
    <source>
        <dbReference type="ARBA" id="ARBA00023136"/>
    </source>
</evidence>
<evidence type="ECO:0000259" key="7">
    <source>
        <dbReference type="PROSITE" id="PS50850"/>
    </source>
</evidence>
<dbReference type="PANTHER" id="PTHR42718">
    <property type="entry name" value="MAJOR FACILITATOR SUPERFAMILY MULTIDRUG TRANSPORTER MFSC"/>
    <property type="match status" value="1"/>
</dbReference>
<feature type="transmembrane region" description="Helical" evidence="6">
    <location>
        <begin position="397"/>
        <end position="417"/>
    </location>
</feature>
<dbReference type="Gene3D" id="1.20.1250.20">
    <property type="entry name" value="MFS general substrate transporter like domains"/>
    <property type="match status" value="1"/>
</dbReference>
<feature type="transmembrane region" description="Helical" evidence="6">
    <location>
        <begin position="105"/>
        <end position="130"/>
    </location>
</feature>
<evidence type="ECO:0000256" key="3">
    <source>
        <dbReference type="ARBA" id="ARBA00022989"/>
    </source>
</evidence>
<dbReference type="InterPro" id="IPR011701">
    <property type="entry name" value="MFS"/>
</dbReference>
<name>A0ABT6X1N4_9ACTN</name>